<dbReference type="RefSeq" id="WP_017829238.1">
    <property type="nucleotide sequence ID" value="NZ_CP101471.1"/>
</dbReference>
<dbReference type="GeneID" id="87016848"/>
<dbReference type="AlphaFoldDB" id="A0AAJ5V7D0"/>
<name>A0AAJ5V7D0_MICMQ</name>
<dbReference type="EMBL" id="CP118606">
    <property type="protein sequence ID" value="WEF20369.1"/>
    <property type="molecule type" value="Genomic_DNA"/>
</dbReference>
<reference evidence="1" key="1">
    <citation type="submission" date="2023-02" db="EMBL/GenBank/DDBJ databases">
        <title>Genome sequence of Microbacterium liquefaciens B1075.</title>
        <authorList>
            <person name="Cao J."/>
            <person name="Li X."/>
        </authorList>
    </citation>
    <scope>NUCLEOTIDE SEQUENCE</scope>
    <source>
        <strain evidence="1">B1075</strain>
    </source>
</reference>
<gene>
    <name evidence="1" type="ORF">PWF71_13910</name>
</gene>
<protein>
    <submittedName>
        <fullName evidence="1">Uncharacterized protein</fullName>
    </submittedName>
</protein>
<evidence type="ECO:0000313" key="2">
    <source>
        <dbReference type="Proteomes" id="UP001214756"/>
    </source>
</evidence>
<organism evidence="1 2">
    <name type="scientific">Microbacterium maritypicum</name>
    <name type="common">Microbacterium liquefaciens</name>
    <dbReference type="NCBI Taxonomy" id="33918"/>
    <lineage>
        <taxon>Bacteria</taxon>
        <taxon>Bacillati</taxon>
        <taxon>Actinomycetota</taxon>
        <taxon>Actinomycetes</taxon>
        <taxon>Micrococcales</taxon>
        <taxon>Microbacteriaceae</taxon>
        <taxon>Microbacterium</taxon>
    </lineage>
</organism>
<accession>A0AAJ5V7D0</accession>
<proteinExistence type="predicted"/>
<sequence length="182" mass="19703">MSALSDAIGHAVLAAAGVADKTSLTTEDHIALIAASARTEDEVRVILRRAVLSARAAGASWATIGAELGMSRQAAQQRFGHLAEAQDDDENERWLGPVSVFDEMGELELAGREGWHTVGAGASAHRMVRSDTRWEHRRSVWRPLRAAERAEGWELGCSAFPWVYFVRDTGIPVSETPGPTAD</sequence>
<dbReference type="Proteomes" id="UP001214756">
    <property type="component" value="Chromosome"/>
</dbReference>
<evidence type="ECO:0000313" key="1">
    <source>
        <dbReference type="EMBL" id="WEF20369.1"/>
    </source>
</evidence>